<gene>
    <name evidence="1" type="ORF">BN8_01169</name>
</gene>
<organism evidence="1 2">
    <name type="scientific">Fibrisoma limi BUZ 3</name>
    <dbReference type="NCBI Taxonomy" id="1185876"/>
    <lineage>
        <taxon>Bacteria</taxon>
        <taxon>Pseudomonadati</taxon>
        <taxon>Bacteroidota</taxon>
        <taxon>Cytophagia</taxon>
        <taxon>Cytophagales</taxon>
        <taxon>Spirosomataceae</taxon>
        <taxon>Fibrisoma</taxon>
    </lineage>
</organism>
<dbReference type="EMBL" id="CAIT01000005">
    <property type="protein sequence ID" value="CCH52192.1"/>
    <property type="molecule type" value="Genomic_DNA"/>
</dbReference>
<accession>I2GE67</accession>
<dbReference type="AlphaFoldDB" id="I2GE67"/>
<evidence type="ECO:0000313" key="2">
    <source>
        <dbReference type="Proteomes" id="UP000009309"/>
    </source>
</evidence>
<comment type="caution">
    <text evidence="1">The sequence shown here is derived from an EMBL/GenBank/DDBJ whole genome shotgun (WGS) entry which is preliminary data.</text>
</comment>
<dbReference type="STRING" id="1185876.BN8_01169"/>
<proteinExistence type="predicted"/>
<evidence type="ECO:0000313" key="1">
    <source>
        <dbReference type="EMBL" id="CCH52192.1"/>
    </source>
</evidence>
<name>I2GE67_9BACT</name>
<sequence>MRFSAKALQKIGVFALIPLITEHSEQNLFFTLGNS</sequence>
<protein>
    <submittedName>
        <fullName evidence="1">Uncharacterized protein</fullName>
    </submittedName>
</protein>
<keyword evidence="2" id="KW-1185">Reference proteome</keyword>
<reference evidence="1 2" key="1">
    <citation type="journal article" date="2012" name="J. Bacteriol.">
        <title>Genome Sequence of the Filamentous Bacterium Fibrisoma limi BUZ 3T.</title>
        <authorList>
            <person name="Filippini M."/>
            <person name="Qi W."/>
            <person name="Jaenicke S."/>
            <person name="Goesmann A."/>
            <person name="Smits T.H."/>
            <person name="Bagheri H.C."/>
        </authorList>
    </citation>
    <scope>NUCLEOTIDE SEQUENCE [LARGE SCALE GENOMIC DNA]</scope>
    <source>
        <strain evidence="2">BUZ 3T</strain>
    </source>
</reference>
<dbReference type="Proteomes" id="UP000009309">
    <property type="component" value="Unassembled WGS sequence"/>
</dbReference>